<feature type="site" description="Interaction with DNA substrate" evidence="10">
    <location>
        <position position="317"/>
    </location>
</feature>
<feature type="domain" description="Endonuclease/exonuclease/phosphatase" evidence="13">
    <location>
        <begin position="76"/>
        <end position="317"/>
    </location>
</feature>
<dbReference type="PANTHER" id="PTHR22748:SF6">
    <property type="entry name" value="DNA-(APURINIC OR APYRIMIDINIC SITE) ENDONUCLEASE"/>
    <property type="match status" value="1"/>
</dbReference>
<accession>A0AAN9BN80</accession>
<comment type="similarity">
    <text evidence="3 11">Belongs to the DNA repair enzymes AP/ExoA family.</text>
</comment>
<evidence type="ECO:0000256" key="9">
    <source>
        <dbReference type="PIRSR" id="PIRSR604808-2"/>
    </source>
</evidence>
<dbReference type="AlphaFoldDB" id="A0AAN9BN80"/>
<evidence type="ECO:0000256" key="2">
    <source>
        <dbReference type="ARBA" id="ARBA00001936"/>
    </source>
</evidence>
<dbReference type="EC" id="3.1.11.2" evidence="4"/>
<dbReference type="GO" id="GO:0046872">
    <property type="term" value="F:metal ion binding"/>
    <property type="evidence" value="ECO:0007669"/>
    <property type="project" value="UniProtKB-KW"/>
</dbReference>
<proteinExistence type="inferred from homology"/>
<dbReference type="InterPro" id="IPR020847">
    <property type="entry name" value="AP_endonuclease_F1_BS"/>
</dbReference>
<dbReference type="InterPro" id="IPR005135">
    <property type="entry name" value="Endo/exonuclease/phosphatase"/>
</dbReference>
<keyword evidence="9" id="KW-0464">Manganese</keyword>
<dbReference type="InterPro" id="IPR004808">
    <property type="entry name" value="AP_endonuc_1"/>
</dbReference>
<dbReference type="PANTHER" id="PTHR22748">
    <property type="entry name" value="AP ENDONUCLEASE"/>
    <property type="match status" value="1"/>
</dbReference>
<dbReference type="PROSITE" id="PS00726">
    <property type="entry name" value="AP_NUCLEASE_F1_1"/>
    <property type="match status" value="1"/>
</dbReference>
<feature type="active site" description="Proton acceptor" evidence="8">
    <location>
        <position position="317"/>
    </location>
</feature>
<feature type="binding site" evidence="9">
    <location>
        <position position="221"/>
    </location>
    <ligand>
        <name>Mg(2+)</name>
        <dbReference type="ChEBI" id="CHEBI:18420"/>
        <label>1</label>
    </ligand>
</feature>
<dbReference type="GO" id="GO:0008311">
    <property type="term" value="F:double-stranded DNA 3'-5' DNA exonuclease activity"/>
    <property type="evidence" value="ECO:0007669"/>
    <property type="project" value="UniProtKB-EC"/>
</dbReference>
<dbReference type="PROSITE" id="PS00728">
    <property type="entry name" value="AP_NUCLEASE_F1_3"/>
    <property type="match status" value="1"/>
</dbReference>
<dbReference type="InterPro" id="IPR036691">
    <property type="entry name" value="Endo/exonu/phosph_ase_sf"/>
</dbReference>
<comment type="cofactor">
    <cofactor evidence="2">
        <name>Mn(2+)</name>
        <dbReference type="ChEBI" id="CHEBI:29035"/>
    </cofactor>
</comment>
<evidence type="ECO:0000256" key="6">
    <source>
        <dbReference type="ARBA" id="ARBA00022801"/>
    </source>
</evidence>
<keyword evidence="7 9" id="KW-0460">Magnesium</keyword>
<feature type="active site" evidence="8">
    <location>
        <position position="179"/>
    </location>
</feature>
<keyword evidence="6" id="KW-0378">Hydrolase</keyword>
<feature type="binding site" evidence="9">
    <location>
        <position position="107"/>
    </location>
    <ligand>
        <name>Mg(2+)</name>
        <dbReference type="ChEBI" id="CHEBI:18420"/>
        <label>1</label>
    </ligand>
</feature>
<organism evidence="14 15">
    <name type="scientific">Littorina saxatilis</name>
    <dbReference type="NCBI Taxonomy" id="31220"/>
    <lineage>
        <taxon>Eukaryota</taxon>
        <taxon>Metazoa</taxon>
        <taxon>Spiralia</taxon>
        <taxon>Lophotrochozoa</taxon>
        <taxon>Mollusca</taxon>
        <taxon>Gastropoda</taxon>
        <taxon>Caenogastropoda</taxon>
        <taxon>Littorinimorpha</taxon>
        <taxon>Littorinoidea</taxon>
        <taxon>Littorinidae</taxon>
        <taxon>Littorina</taxon>
    </lineage>
</organism>
<comment type="cofactor">
    <cofactor evidence="9 11">
        <name>Mg(2+)</name>
        <dbReference type="ChEBI" id="CHEBI:18420"/>
    </cofactor>
    <cofactor evidence="9 11">
        <name>Mn(2+)</name>
        <dbReference type="ChEBI" id="CHEBI:29035"/>
    </cofactor>
    <text evidence="9 11">Probably binds two magnesium or manganese ions per subunit.</text>
</comment>
<evidence type="ECO:0000313" key="14">
    <source>
        <dbReference type="EMBL" id="KAK7108330.1"/>
    </source>
</evidence>
<evidence type="ECO:0000256" key="5">
    <source>
        <dbReference type="ARBA" id="ARBA00022723"/>
    </source>
</evidence>
<feature type="region of interest" description="Disordered" evidence="12">
    <location>
        <begin position="1"/>
        <end position="61"/>
    </location>
</feature>
<dbReference type="EMBL" id="JBAMIC010000004">
    <property type="protein sequence ID" value="KAK7108330.1"/>
    <property type="molecule type" value="Genomic_DNA"/>
</dbReference>
<name>A0AAN9BN80_9CAEN</name>
<dbReference type="SUPFAM" id="SSF56219">
    <property type="entry name" value="DNase I-like"/>
    <property type="match status" value="1"/>
</dbReference>
<protein>
    <recommendedName>
        <fullName evidence="4">exodeoxyribonuclease III</fullName>
        <ecNumber evidence="4">3.1.11.2</ecNumber>
    </recommendedName>
</protein>
<dbReference type="Pfam" id="PF03372">
    <property type="entry name" value="Exo_endo_phos"/>
    <property type="match status" value="1"/>
</dbReference>
<dbReference type="GO" id="GO:0005634">
    <property type="term" value="C:nucleus"/>
    <property type="evidence" value="ECO:0007669"/>
    <property type="project" value="TreeGrafter"/>
</dbReference>
<comment type="catalytic activity">
    <reaction evidence="1">
        <text>Exonucleolytic cleavage in the 3'- to 5'-direction to yield nucleoside 5'-phosphates.</text>
        <dbReference type="EC" id="3.1.11.2"/>
    </reaction>
</comment>
<keyword evidence="11" id="KW-0227">DNA damage</keyword>
<dbReference type="GO" id="GO:0006284">
    <property type="term" value="P:base-excision repair"/>
    <property type="evidence" value="ECO:0007669"/>
    <property type="project" value="TreeGrafter"/>
</dbReference>
<evidence type="ECO:0000256" key="12">
    <source>
        <dbReference type="SAM" id="MobiDB-lite"/>
    </source>
</evidence>
<sequence length="326" mass="36900">MPPKRKAAAAKPKATAKEDTAAIEQTKEEDTGENGASSTTEPPPKLAKKVSDGLKSMDFSSTSKTEDERAWNFKIASWNVNGVRAWMNKDGLSYLSQEKPDILCIQETKCSQNKLPKELNVDGYKAYWSSAQKEGYAGTGLYTKTEPISVKYGIGIEKHDTEGRVITAEYEKFYLVTAYIPNSGQGLVRLGYRTKEWDQDFMAYMKDLDKKKPVILCGDLNVAHLDIDLTNPKQNKRNAGFTPEERAEFGKLLESGFIDTFRTLYPDKEGVYTFWSNFRQAREKNIGWRLDYFVMSERFKKNLCDSVVRPAVMGSDHCPLVLYLAL</sequence>
<feature type="binding site" evidence="9">
    <location>
        <position position="79"/>
    </location>
    <ligand>
        <name>Mg(2+)</name>
        <dbReference type="ChEBI" id="CHEBI:18420"/>
        <label>1</label>
    </ligand>
</feature>
<evidence type="ECO:0000256" key="7">
    <source>
        <dbReference type="ARBA" id="ARBA00022842"/>
    </source>
</evidence>
<keyword evidence="5 9" id="KW-0479">Metal-binding</keyword>
<feature type="site" description="Important for catalytic activity" evidence="10">
    <location>
        <position position="291"/>
    </location>
</feature>
<evidence type="ECO:0000256" key="8">
    <source>
        <dbReference type="PIRSR" id="PIRSR604808-1"/>
    </source>
</evidence>
<dbReference type="GO" id="GO:0003677">
    <property type="term" value="F:DNA binding"/>
    <property type="evidence" value="ECO:0007669"/>
    <property type="project" value="InterPro"/>
</dbReference>
<dbReference type="GO" id="GO:0003906">
    <property type="term" value="F:DNA-(apurinic or apyrimidinic site) endonuclease activity"/>
    <property type="evidence" value="ECO:0007669"/>
    <property type="project" value="TreeGrafter"/>
</dbReference>
<keyword evidence="15" id="KW-1185">Reference proteome</keyword>
<dbReference type="FunFam" id="3.60.10.10:FF:000041">
    <property type="entry name" value="DNA-(apurinic or apyrimidinic site) lyase"/>
    <property type="match status" value="1"/>
</dbReference>
<comment type="caution">
    <text evidence="14">The sequence shown here is derived from an EMBL/GenBank/DDBJ whole genome shotgun (WGS) entry which is preliminary data.</text>
</comment>
<dbReference type="Gene3D" id="3.60.10.10">
    <property type="entry name" value="Endonuclease/exonuclease/phosphatase"/>
    <property type="match status" value="1"/>
</dbReference>
<reference evidence="14 15" key="1">
    <citation type="submission" date="2024-02" db="EMBL/GenBank/DDBJ databases">
        <title>Chromosome-scale genome assembly of the rough periwinkle Littorina saxatilis.</title>
        <authorList>
            <person name="De Jode A."/>
            <person name="Faria R."/>
            <person name="Formenti G."/>
            <person name="Sims Y."/>
            <person name="Smith T.P."/>
            <person name="Tracey A."/>
            <person name="Wood J.M.D."/>
            <person name="Zagrodzka Z.B."/>
            <person name="Johannesson K."/>
            <person name="Butlin R.K."/>
            <person name="Leder E.H."/>
        </authorList>
    </citation>
    <scope>NUCLEOTIDE SEQUENCE [LARGE SCALE GENOMIC DNA]</scope>
    <source>
        <strain evidence="14">Snail1</strain>
        <tissue evidence="14">Muscle</tissue>
    </source>
</reference>
<dbReference type="NCBIfam" id="TIGR00633">
    <property type="entry name" value="xth"/>
    <property type="match status" value="1"/>
</dbReference>
<feature type="binding site" evidence="9">
    <location>
        <position position="317"/>
    </location>
    <ligand>
        <name>Mg(2+)</name>
        <dbReference type="ChEBI" id="CHEBI:18420"/>
        <label>1</label>
    </ligand>
</feature>
<evidence type="ECO:0000256" key="11">
    <source>
        <dbReference type="RuleBase" id="RU362131"/>
    </source>
</evidence>
<evidence type="ECO:0000259" key="13">
    <source>
        <dbReference type="Pfam" id="PF03372"/>
    </source>
</evidence>
<evidence type="ECO:0000256" key="10">
    <source>
        <dbReference type="PIRSR" id="PIRSR604808-3"/>
    </source>
</evidence>
<dbReference type="GO" id="GO:0008081">
    <property type="term" value="F:phosphoric diester hydrolase activity"/>
    <property type="evidence" value="ECO:0007669"/>
    <property type="project" value="TreeGrafter"/>
</dbReference>
<keyword evidence="11" id="KW-0234">DNA repair</keyword>
<dbReference type="InterPro" id="IPR020848">
    <property type="entry name" value="AP_endonuclease_F1_CS"/>
</dbReference>
<dbReference type="CDD" id="cd09087">
    <property type="entry name" value="Ape1-like_AP-endo"/>
    <property type="match status" value="1"/>
</dbReference>
<dbReference type="PROSITE" id="PS51435">
    <property type="entry name" value="AP_NUCLEASE_F1_4"/>
    <property type="match status" value="1"/>
</dbReference>
<gene>
    <name evidence="14" type="ORF">V1264_016084</name>
</gene>
<feature type="site" description="Transition state stabilizer" evidence="10">
    <location>
        <position position="221"/>
    </location>
</feature>
<evidence type="ECO:0000256" key="1">
    <source>
        <dbReference type="ARBA" id="ARBA00000493"/>
    </source>
</evidence>
<dbReference type="Proteomes" id="UP001374579">
    <property type="component" value="Unassembled WGS sequence"/>
</dbReference>
<feature type="binding site" evidence="9">
    <location>
        <position position="316"/>
    </location>
    <ligand>
        <name>Mg(2+)</name>
        <dbReference type="ChEBI" id="CHEBI:18420"/>
        <label>1</label>
    </ligand>
</feature>
<evidence type="ECO:0000313" key="15">
    <source>
        <dbReference type="Proteomes" id="UP001374579"/>
    </source>
</evidence>
<feature type="binding site" evidence="9">
    <location>
        <position position="219"/>
    </location>
    <ligand>
        <name>Mg(2+)</name>
        <dbReference type="ChEBI" id="CHEBI:18420"/>
        <label>1</label>
    </ligand>
</feature>
<dbReference type="NCBIfam" id="TIGR00195">
    <property type="entry name" value="exoDNase_III"/>
    <property type="match status" value="1"/>
</dbReference>
<evidence type="ECO:0000256" key="3">
    <source>
        <dbReference type="ARBA" id="ARBA00007092"/>
    </source>
</evidence>
<evidence type="ECO:0000256" key="4">
    <source>
        <dbReference type="ARBA" id="ARBA00012115"/>
    </source>
</evidence>
<feature type="compositionally biased region" description="Basic and acidic residues" evidence="12">
    <location>
        <begin position="15"/>
        <end position="29"/>
    </location>
</feature>
<feature type="active site" description="Proton donor/acceptor" evidence="8">
    <location>
        <position position="219"/>
    </location>
</feature>